<feature type="compositionally biased region" description="Low complexity" evidence="1">
    <location>
        <begin position="176"/>
        <end position="185"/>
    </location>
</feature>
<gene>
    <name evidence="2" type="ORF">FNF29_02115</name>
</gene>
<organism evidence="2 3">
    <name type="scientific">Cafeteria roenbergensis</name>
    <name type="common">Marine flagellate</name>
    <dbReference type="NCBI Taxonomy" id="33653"/>
    <lineage>
        <taxon>Eukaryota</taxon>
        <taxon>Sar</taxon>
        <taxon>Stramenopiles</taxon>
        <taxon>Bigyra</taxon>
        <taxon>Opalozoa</taxon>
        <taxon>Bicosoecida</taxon>
        <taxon>Cafeteriaceae</taxon>
        <taxon>Cafeteria</taxon>
    </lineage>
</organism>
<evidence type="ECO:0008006" key="4">
    <source>
        <dbReference type="Google" id="ProtNLM"/>
    </source>
</evidence>
<reference evidence="2 3" key="1">
    <citation type="submission" date="2019-07" db="EMBL/GenBank/DDBJ databases">
        <title>Genomes of Cafeteria roenbergensis.</title>
        <authorList>
            <person name="Fischer M.G."/>
            <person name="Hackl T."/>
            <person name="Roman M."/>
        </authorList>
    </citation>
    <scope>NUCLEOTIDE SEQUENCE [LARGE SCALE GENOMIC DNA]</scope>
    <source>
        <strain evidence="2 3">BVI</strain>
    </source>
</reference>
<feature type="region of interest" description="Disordered" evidence="1">
    <location>
        <begin position="153"/>
        <end position="214"/>
    </location>
</feature>
<evidence type="ECO:0000313" key="2">
    <source>
        <dbReference type="EMBL" id="KAA0154971.1"/>
    </source>
</evidence>
<feature type="compositionally biased region" description="Low complexity" evidence="1">
    <location>
        <begin position="160"/>
        <end position="169"/>
    </location>
</feature>
<dbReference type="Proteomes" id="UP000323011">
    <property type="component" value="Unassembled WGS sequence"/>
</dbReference>
<comment type="caution">
    <text evidence="2">The sequence shown here is derived from an EMBL/GenBank/DDBJ whole genome shotgun (WGS) entry which is preliminary data.</text>
</comment>
<dbReference type="EMBL" id="VLTN01000009">
    <property type="protein sequence ID" value="KAA0154971.1"/>
    <property type="molecule type" value="Genomic_DNA"/>
</dbReference>
<accession>A0A5A8CT71</accession>
<keyword evidence="3" id="KW-1185">Reference proteome</keyword>
<evidence type="ECO:0000313" key="3">
    <source>
        <dbReference type="Proteomes" id="UP000323011"/>
    </source>
</evidence>
<protein>
    <recommendedName>
        <fullName evidence="4">LisH domain-containing protein</fullName>
    </recommendedName>
</protein>
<proteinExistence type="predicted"/>
<evidence type="ECO:0000256" key="1">
    <source>
        <dbReference type="SAM" id="MobiDB-lite"/>
    </source>
</evidence>
<sequence>MAADGQPAGQPDLAELVYRRLEGSEAMRQAQGVLQAAAVDELRGVRPQMPEPPPENVLIHALIDEYLEYNRLNACRSLLETETGWRAGAGLGRPAVRAWADGGRLVTESSATARARRAYADAVARARSAAAEDMGDAQGVDLRVAARSGLQGTIADDPADAPSAASSPDRPVRLAGWGSVPASSVPGGGGSIRRAAGSSARERQGPMVSFRMDS</sequence>
<name>A0A5A8CT71_CAFRO</name>
<dbReference type="AlphaFoldDB" id="A0A5A8CT71"/>